<organism evidence="1 2">
    <name type="scientific">Massariosphaeria phaeospora</name>
    <dbReference type="NCBI Taxonomy" id="100035"/>
    <lineage>
        <taxon>Eukaryota</taxon>
        <taxon>Fungi</taxon>
        <taxon>Dikarya</taxon>
        <taxon>Ascomycota</taxon>
        <taxon>Pezizomycotina</taxon>
        <taxon>Dothideomycetes</taxon>
        <taxon>Pleosporomycetidae</taxon>
        <taxon>Pleosporales</taxon>
        <taxon>Pleosporales incertae sedis</taxon>
        <taxon>Massariosphaeria</taxon>
    </lineage>
</organism>
<sequence>MSDPDSARFLRGDVVVIHQTVVDPAEDNVDDVDAWWTTVDLPWQLELPGYMRARRYSSKPRSEYNDSRTYMALYEVTTLEAALAPRKTPIPGTQDHLPSVTRMEHWALSVLCSQPWTADVYKPQLGNCMAMLVFDYSSLNSKYTEEELLEHITKSEAVQVVSSHVVLSFRLLRNPRATTEADDRIDYENVQEPQKLHEPQYVTLVEFAVPDGLESPIIMHTVQELTNRIGLLGGVLFAFQTFRLICSMDADICPGTGEAVVASIETA</sequence>
<protein>
    <submittedName>
        <fullName evidence="1">Uncharacterized protein</fullName>
    </submittedName>
</protein>
<gene>
    <name evidence="1" type="ORF">BDV95DRAFT_580631</name>
</gene>
<comment type="caution">
    <text evidence="1">The sequence shown here is derived from an EMBL/GenBank/DDBJ whole genome shotgun (WGS) entry which is preliminary data.</text>
</comment>
<dbReference type="Proteomes" id="UP000481861">
    <property type="component" value="Unassembled WGS sequence"/>
</dbReference>
<evidence type="ECO:0000313" key="1">
    <source>
        <dbReference type="EMBL" id="KAF2868266.1"/>
    </source>
</evidence>
<reference evidence="1 2" key="1">
    <citation type="submission" date="2020-01" db="EMBL/GenBank/DDBJ databases">
        <authorList>
            <consortium name="DOE Joint Genome Institute"/>
            <person name="Haridas S."/>
            <person name="Albert R."/>
            <person name="Binder M."/>
            <person name="Bloem J."/>
            <person name="Labutti K."/>
            <person name="Salamov A."/>
            <person name="Andreopoulos B."/>
            <person name="Baker S.E."/>
            <person name="Barry K."/>
            <person name="Bills G."/>
            <person name="Bluhm B.H."/>
            <person name="Cannon C."/>
            <person name="Castanera R."/>
            <person name="Culley D.E."/>
            <person name="Daum C."/>
            <person name="Ezra D."/>
            <person name="Gonzalez J.B."/>
            <person name="Henrissat B."/>
            <person name="Kuo A."/>
            <person name="Liang C."/>
            <person name="Lipzen A."/>
            <person name="Lutzoni F."/>
            <person name="Magnuson J."/>
            <person name="Mondo S."/>
            <person name="Nolan M."/>
            <person name="Ohm R."/>
            <person name="Pangilinan J."/>
            <person name="Park H.-J.H."/>
            <person name="Ramirez L."/>
            <person name="Alfaro M."/>
            <person name="Sun H."/>
            <person name="Tritt A."/>
            <person name="Yoshinaga Y."/>
            <person name="Zwiers L.-H.L."/>
            <person name="Turgeon B.G."/>
            <person name="Goodwin S.B."/>
            <person name="Spatafora J.W."/>
            <person name="Crous P.W."/>
            <person name="Grigoriev I.V."/>
        </authorList>
    </citation>
    <scope>NUCLEOTIDE SEQUENCE [LARGE SCALE GENOMIC DNA]</scope>
    <source>
        <strain evidence="1 2">CBS 611.86</strain>
    </source>
</reference>
<evidence type="ECO:0000313" key="2">
    <source>
        <dbReference type="Proteomes" id="UP000481861"/>
    </source>
</evidence>
<name>A0A7C8I3D3_9PLEO</name>
<dbReference type="EMBL" id="JAADJZ010000020">
    <property type="protein sequence ID" value="KAF2868266.1"/>
    <property type="molecule type" value="Genomic_DNA"/>
</dbReference>
<proteinExistence type="predicted"/>
<accession>A0A7C8I3D3</accession>
<dbReference type="AlphaFoldDB" id="A0A7C8I3D3"/>
<keyword evidence="2" id="KW-1185">Reference proteome</keyword>